<dbReference type="Proteomes" id="UP001189429">
    <property type="component" value="Unassembled WGS sequence"/>
</dbReference>
<reference evidence="2" key="1">
    <citation type="submission" date="2023-10" db="EMBL/GenBank/DDBJ databases">
        <authorList>
            <person name="Chen Y."/>
            <person name="Shah S."/>
            <person name="Dougan E. K."/>
            <person name="Thang M."/>
            <person name="Chan C."/>
        </authorList>
    </citation>
    <scope>NUCLEOTIDE SEQUENCE [LARGE SCALE GENOMIC DNA]</scope>
</reference>
<feature type="compositionally biased region" description="Low complexity" evidence="1">
    <location>
        <begin position="205"/>
        <end position="220"/>
    </location>
</feature>
<evidence type="ECO:0000313" key="2">
    <source>
        <dbReference type="EMBL" id="CAK0893622.1"/>
    </source>
</evidence>
<proteinExistence type="predicted"/>
<organism evidence="2 3">
    <name type="scientific">Prorocentrum cordatum</name>
    <dbReference type="NCBI Taxonomy" id="2364126"/>
    <lineage>
        <taxon>Eukaryota</taxon>
        <taxon>Sar</taxon>
        <taxon>Alveolata</taxon>
        <taxon>Dinophyceae</taxon>
        <taxon>Prorocentrales</taxon>
        <taxon>Prorocentraceae</taxon>
        <taxon>Prorocentrum</taxon>
    </lineage>
</organism>
<accession>A0ABN9X6M6</accession>
<gene>
    <name evidence="2" type="ORF">PCOR1329_LOCUS72889</name>
</gene>
<evidence type="ECO:0000313" key="3">
    <source>
        <dbReference type="Proteomes" id="UP001189429"/>
    </source>
</evidence>
<comment type="caution">
    <text evidence="2">The sequence shown here is derived from an EMBL/GenBank/DDBJ whole genome shotgun (WGS) entry which is preliminary data.</text>
</comment>
<name>A0ABN9X6M6_9DINO</name>
<feature type="region of interest" description="Disordered" evidence="1">
    <location>
        <begin position="174"/>
        <end position="261"/>
    </location>
</feature>
<keyword evidence="3" id="KW-1185">Reference proteome</keyword>
<sequence length="261" mass="28748">MQLGPLDIRVTITESISFGFASAWQRWHSRASSLWTAGQVKEWTLAEIRISRDVIEQVLCSKGLASSALRLIVTQSTLDNLFCESITVCQPAVRRRYDVIHDMRRRLNNGPLPLNAADSKRSILKQWWRAHASILDLIRPGPEQRAMNAIRLATMEKAEMDALRVHESELERLQQVGTPLSSPHASRTNLALCGGSRSSSVEDMSSGASSPALGASADPSVTNLATLGEEPEYTRGVSEGSFDPTSIVFNQESFGPTWQQS</sequence>
<evidence type="ECO:0000256" key="1">
    <source>
        <dbReference type="SAM" id="MobiDB-lite"/>
    </source>
</evidence>
<feature type="compositionally biased region" description="Polar residues" evidence="1">
    <location>
        <begin position="175"/>
        <end position="189"/>
    </location>
</feature>
<dbReference type="EMBL" id="CAUYUJ010019775">
    <property type="protein sequence ID" value="CAK0893622.1"/>
    <property type="molecule type" value="Genomic_DNA"/>
</dbReference>
<protein>
    <submittedName>
        <fullName evidence="2">Uncharacterized protein</fullName>
    </submittedName>
</protein>
<feature type="compositionally biased region" description="Polar residues" evidence="1">
    <location>
        <begin position="243"/>
        <end position="261"/>
    </location>
</feature>